<dbReference type="CDD" id="cd06261">
    <property type="entry name" value="TM_PBP2"/>
    <property type="match status" value="1"/>
</dbReference>
<dbReference type="InterPro" id="IPR051393">
    <property type="entry name" value="ABC_transporter_permease"/>
</dbReference>
<keyword evidence="6 7" id="KW-0472">Membrane</keyword>
<keyword evidence="4 7" id="KW-0812">Transmembrane</keyword>
<feature type="domain" description="ABC transmembrane type-1" evidence="8">
    <location>
        <begin position="90"/>
        <end position="303"/>
    </location>
</feature>
<feature type="transmembrane region" description="Helical" evidence="7">
    <location>
        <begin position="31"/>
        <end position="50"/>
    </location>
</feature>
<dbReference type="InterPro" id="IPR035906">
    <property type="entry name" value="MetI-like_sf"/>
</dbReference>
<dbReference type="InterPro" id="IPR000515">
    <property type="entry name" value="MetI-like"/>
</dbReference>
<evidence type="ECO:0000313" key="9">
    <source>
        <dbReference type="EMBL" id="RCU46410.1"/>
    </source>
</evidence>
<protein>
    <submittedName>
        <fullName evidence="9">Sugar ABC transporter permease</fullName>
    </submittedName>
</protein>
<dbReference type="Proteomes" id="UP000252189">
    <property type="component" value="Unassembled WGS sequence"/>
</dbReference>
<gene>
    <name evidence="9" type="ORF">DU504_03255</name>
</gene>
<accession>A0A368N8G1</accession>
<dbReference type="GO" id="GO:0005886">
    <property type="term" value="C:plasma membrane"/>
    <property type="evidence" value="ECO:0007669"/>
    <property type="project" value="UniProtKB-SubCell"/>
</dbReference>
<evidence type="ECO:0000259" key="8">
    <source>
        <dbReference type="PROSITE" id="PS50928"/>
    </source>
</evidence>
<evidence type="ECO:0000256" key="2">
    <source>
        <dbReference type="ARBA" id="ARBA00022448"/>
    </source>
</evidence>
<feature type="transmembrane region" description="Helical" evidence="7">
    <location>
        <begin position="285"/>
        <end position="304"/>
    </location>
</feature>
<dbReference type="RefSeq" id="WP_114447961.1">
    <property type="nucleotide sequence ID" value="NZ_QPHM01000001.1"/>
</dbReference>
<feature type="transmembrane region" description="Helical" evidence="7">
    <location>
        <begin position="160"/>
        <end position="184"/>
    </location>
</feature>
<evidence type="ECO:0000256" key="6">
    <source>
        <dbReference type="ARBA" id="ARBA00023136"/>
    </source>
</evidence>
<dbReference type="PANTHER" id="PTHR30193:SF37">
    <property type="entry name" value="INNER MEMBRANE ABC TRANSPORTER PERMEASE PROTEIN YCJO"/>
    <property type="match status" value="1"/>
</dbReference>
<evidence type="ECO:0000256" key="4">
    <source>
        <dbReference type="ARBA" id="ARBA00022692"/>
    </source>
</evidence>
<comment type="subcellular location">
    <subcellularLocation>
        <location evidence="1 7">Cell membrane</location>
        <topology evidence="1 7">Multi-pass membrane protein</topology>
    </subcellularLocation>
</comment>
<dbReference type="PROSITE" id="PS50928">
    <property type="entry name" value="ABC_TM1"/>
    <property type="match status" value="1"/>
</dbReference>
<dbReference type="AlphaFoldDB" id="A0A368N8G1"/>
<comment type="similarity">
    <text evidence="7">Belongs to the binding-protein-dependent transport system permease family.</text>
</comment>
<dbReference type="OrthoDB" id="45815at2157"/>
<feature type="transmembrane region" description="Helical" evidence="7">
    <location>
        <begin position="85"/>
        <end position="113"/>
    </location>
</feature>
<keyword evidence="2 7" id="KW-0813">Transport</keyword>
<dbReference type="EMBL" id="QPHM01000001">
    <property type="protein sequence ID" value="RCU46410.1"/>
    <property type="molecule type" value="Genomic_DNA"/>
</dbReference>
<dbReference type="GO" id="GO:0055085">
    <property type="term" value="P:transmembrane transport"/>
    <property type="evidence" value="ECO:0007669"/>
    <property type="project" value="InterPro"/>
</dbReference>
<dbReference type="Gene3D" id="1.10.3720.10">
    <property type="entry name" value="MetI-like"/>
    <property type="match status" value="1"/>
</dbReference>
<keyword evidence="10" id="KW-1185">Reference proteome</keyword>
<proteinExistence type="inferred from homology"/>
<sequence>MAQKQGRSRDEIREQYGLDERTLTDRLRENWTGYVFIVPTFVAFTALFYYPMVRGVTMTLTDTRLGEPGQFVGLANYQWLVTNDLFVYAFGWSIAFVAGTTFLQLALGLVAALLLNELGDAAKDWIGAVIMSPYFAAPLAGGVIWMWFLDSSFGFVTKAFGVFGAEAPAFLATGIWPFVSLIVAQTWHDYAYSAIIYAAAIASIPKEQYEAAAQSGANRLQRFRDVTLPRLLIPTIVILSLRTAWNIAEFSQPFALTGGGPGTKTMLLSILTYRVAFVNNNFARAYTIGMAMVLLSMTAAVIYVKAISEEENLYV</sequence>
<dbReference type="PANTHER" id="PTHR30193">
    <property type="entry name" value="ABC TRANSPORTER PERMEASE PROTEIN"/>
    <property type="match status" value="1"/>
</dbReference>
<comment type="caution">
    <text evidence="9">The sequence shown here is derived from an EMBL/GenBank/DDBJ whole genome shotgun (WGS) entry which is preliminary data.</text>
</comment>
<keyword evidence="3" id="KW-1003">Cell membrane</keyword>
<organism evidence="9 10">
    <name type="scientific">Haloplanus salinus</name>
    <dbReference type="NCBI Taxonomy" id="1126245"/>
    <lineage>
        <taxon>Archaea</taxon>
        <taxon>Methanobacteriati</taxon>
        <taxon>Methanobacteriota</taxon>
        <taxon>Stenosarchaea group</taxon>
        <taxon>Halobacteria</taxon>
        <taxon>Halobacteriales</taxon>
        <taxon>Haloferacaceae</taxon>
        <taxon>Haloplanus</taxon>
    </lineage>
</organism>
<evidence type="ECO:0000313" key="10">
    <source>
        <dbReference type="Proteomes" id="UP000252189"/>
    </source>
</evidence>
<dbReference type="Pfam" id="PF00528">
    <property type="entry name" value="BPD_transp_1"/>
    <property type="match status" value="1"/>
</dbReference>
<reference evidence="9 10" key="1">
    <citation type="submission" date="2018-07" db="EMBL/GenBank/DDBJ databases">
        <title>Genome sequences of Haloplanus salinus JCM 18368T.</title>
        <authorList>
            <person name="Kim Y.B."/>
            <person name="Roh S.W."/>
        </authorList>
    </citation>
    <scope>NUCLEOTIDE SEQUENCE [LARGE SCALE GENOMIC DNA]</scope>
    <source>
        <strain evidence="9 10">JCM 18368</strain>
    </source>
</reference>
<evidence type="ECO:0000256" key="7">
    <source>
        <dbReference type="RuleBase" id="RU363032"/>
    </source>
</evidence>
<dbReference type="SUPFAM" id="SSF161098">
    <property type="entry name" value="MetI-like"/>
    <property type="match status" value="1"/>
</dbReference>
<feature type="transmembrane region" description="Helical" evidence="7">
    <location>
        <begin position="125"/>
        <end position="148"/>
    </location>
</feature>
<evidence type="ECO:0000256" key="3">
    <source>
        <dbReference type="ARBA" id="ARBA00022475"/>
    </source>
</evidence>
<evidence type="ECO:0000256" key="1">
    <source>
        <dbReference type="ARBA" id="ARBA00004651"/>
    </source>
</evidence>
<evidence type="ECO:0000256" key="5">
    <source>
        <dbReference type="ARBA" id="ARBA00022989"/>
    </source>
</evidence>
<keyword evidence="5 7" id="KW-1133">Transmembrane helix</keyword>
<name>A0A368N8G1_9EURY</name>